<dbReference type="InterPro" id="IPR053951">
    <property type="entry name" value="K_trans_N"/>
</dbReference>
<accession>A0A5J6MR65</accession>
<evidence type="ECO:0000256" key="10">
    <source>
        <dbReference type="ARBA" id="ARBA00022989"/>
    </source>
</evidence>
<dbReference type="OrthoDB" id="9805577at2"/>
<evidence type="ECO:0000256" key="11">
    <source>
        <dbReference type="ARBA" id="ARBA00023065"/>
    </source>
</evidence>
<gene>
    <name evidence="16" type="primary">kup1</name>
    <name evidence="13" type="synonym">kup</name>
    <name evidence="16" type="ORF">FRZ44_50060</name>
</gene>
<feature type="domain" description="K+ potassium transporter integral membrane" evidence="14">
    <location>
        <begin position="19"/>
        <end position="470"/>
    </location>
</feature>
<dbReference type="GO" id="GO:0005886">
    <property type="term" value="C:plasma membrane"/>
    <property type="evidence" value="ECO:0007669"/>
    <property type="project" value="UniProtKB-SubCell"/>
</dbReference>
<dbReference type="InterPro" id="IPR023051">
    <property type="entry name" value="Kup"/>
</dbReference>
<keyword evidence="5" id="KW-0997">Cell inner membrane</keyword>
<dbReference type="KEGG" id="htq:FRZ44_50060"/>
<dbReference type="EMBL" id="CP042906">
    <property type="protein sequence ID" value="QEX19691.1"/>
    <property type="molecule type" value="Genomic_DNA"/>
</dbReference>
<comment type="similarity">
    <text evidence="2 13">Belongs to the HAK/KUP transporter (TC 2.A.72) family.</text>
</comment>
<name>A0A5J6MR65_9PROT</name>
<evidence type="ECO:0000256" key="2">
    <source>
        <dbReference type="ARBA" id="ARBA00007019"/>
    </source>
</evidence>
<evidence type="ECO:0000256" key="6">
    <source>
        <dbReference type="ARBA" id="ARBA00022538"/>
    </source>
</evidence>
<dbReference type="PANTHER" id="PTHR30540">
    <property type="entry name" value="OSMOTIC STRESS POTASSIUM TRANSPORTER"/>
    <property type="match status" value="1"/>
</dbReference>
<keyword evidence="8 13" id="KW-0769">Symport</keyword>
<feature type="transmembrane region" description="Helical" evidence="13">
    <location>
        <begin position="372"/>
        <end position="392"/>
    </location>
</feature>
<dbReference type="Proteomes" id="UP000326202">
    <property type="component" value="Chromosome"/>
</dbReference>
<keyword evidence="11 13" id="KW-0406">Ion transport</keyword>
<protein>
    <recommendedName>
        <fullName evidence="13">Probable potassium transport system protein Kup</fullName>
    </recommendedName>
</protein>
<sequence length="628" mass="67484">MSAGGETVTQKPARHSALVIGALGIVYGDIGTSPIYAFRESLAAAPGTQSWPETVLGVASLTLWVLIIVVTIKYVLLIMRADNRGEGGILSLAALALRLKSPRGRRLLMVSLAIIGVALFYGDGLITPAISVLSAVEGLEVIAPSFQPYVVPCAVAILVGLFMIQSHGTALVGRLFGPIMVVWFSVLAILGIINIAEEPGVLRAIDPVYGLTLLAAGGWKALAILGAVVLTVTGAEALYADMGHFGRSPIRAAWLRFVLPALALNYLGQASLVLRNPDAASDPFFLQAPAWGLIPLVVLATIATVIASQAVISGSFSLTRQAIQLDYVPRMEVRHTSATEIGQIYMPRVNWILMIGVLTLVLGFGSSNNLAGAYGIAVTGTMSATTILAAIVARYLWNWHWLVVGPLFGALLGIDLLFFGSTLLKIPNGGWFPLLAGGTAIFVMATWRRGRKVVYDKLYGEGLKLDSFLARLEASPMRIARTAIFMTGDPTVVPRAMLHNMKHNMVLHERNVLLRVIIEDLPHVPADQRVAVERLGKGFFRVIVRYGYMQDPNVPAALEAARKQGLATDMMTTSFFIGRETMIPSSKPGLPFWQERLFIALAATALNATAFFDIPPGQVVEMGAQVEI</sequence>
<evidence type="ECO:0000256" key="8">
    <source>
        <dbReference type="ARBA" id="ARBA00022847"/>
    </source>
</evidence>
<keyword evidence="3 13" id="KW-0813">Transport</keyword>
<dbReference type="AlphaFoldDB" id="A0A5J6MR65"/>
<dbReference type="GO" id="GO:0015079">
    <property type="term" value="F:potassium ion transmembrane transporter activity"/>
    <property type="evidence" value="ECO:0007669"/>
    <property type="project" value="UniProtKB-UniRule"/>
</dbReference>
<comment type="catalytic activity">
    <reaction evidence="13">
        <text>K(+)(in) + H(+)(in) = K(+)(out) + H(+)(out)</text>
        <dbReference type="Rhea" id="RHEA:28490"/>
        <dbReference type="ChEBI" id="CHEBI:15378"/>
        <dbReference type="ChEBI" id="CHEBI:29103"/>
    </reaction>
</comment>
<keyword evidence="12 13" id="KW-0472">Membrane</keyword>
<evidence type="ECO:0000256" key="7">
    <source>
        <dbReference type="ARBA" id="ARBA00022692"/>
    </source>
</evidence>
<evidence type="ECO:0000259" key="14">
    <source>
        <dbReference type="Pfam" id="PF02705"/>
    </source>
</evidence>
<feature type="transmembrane region" description="Helical" evidence="13">
    <location>
        <begin position="399"/>
        <end position="424"/>
    </location>
</feature>
<feature type="transmembrane region" description="Helical" evidence="13">
    <location>
        <begin position="55"/>
        <end position="76"/>
    </location>
</feature>
<keyword evidence="10 13" id="KW-1133">Transmembrane helix</keyword>
<keyword evidence="17" id="KW-1185">Reference proteome</keyword>
<evidence type="ECO:0000256" key="3">
    <source>
        <dbReference type="ARBA" id="ARBA00022448"/>
    </source>
</evidence>
<feature type="domain" description="K+ potassium transporter C-terminal" evidence="15">
    <location>
        <begin position="481"/>
        <end position="628"/>
    </location>
</feature>
<evidence type="ECO:0000313" key="17">
    <source>
        <dbReference type="Proteomes" id="UP000326202"/>
    </source>
</evidence>
<dbReference type="InterPro" id="IPR053952">
    <property type="entry name" value="K_trans_C"/>
</dbReference>
<feature type="transmembrane region" description="Helical" evidence="13">
    <location>
        <begin position="208"/>
        <end position="232"/>
    </location>
</feature>
<dbReference type="PANTHER" id="PTHR30540:SF79">
    <property type="entry name" value="LOW AFFINITY POTASSIUM TRANSPORT SYSTEM PROTEIN KUP"/>
    <property type="match status" value="1"/>
</dbReference>
<evidence type="ECO:0000256" key="4">
    <source>
        <dbReference type="ARBA" id="ARBA00022475"/>
    </source>
</evidence>
<evidence type="ECO:0000256" key="9">
    <source>
        <dbReference type="ARBA" id="ARBA00022958"/>
    </source>
</evidence>
<feature type="transmembrane region" description="Helical" evidence="13">
    <location>
        <begin position="176"/>
        <end position="196"/>
    </location>
</feature>
<keyword evidence="6 13" id="KW-0633">Potassium transport</keyword>
<evidence type="ECO:0000256" key="13">
    <source>
        <dbReference type="HAMAP-Rule" id="MF_01522"/>
    </source>
</evidence>
<dbReference type="Pfam" id="PF22776">
    <property type="entry name" value="K_trans_C"/>
    <property type="match status" value="1"/>
</dbReference>
<comment type="function">
    <text evidence="13">Transport of potassium into the cell. Likely operates as a K(+):H(+) symporter.</text>
</comment>
<keyword evidence="7 13" id="KW-0812">Transmembrane</keyword>
<feature type="transmembrane region" description="Helical" evidence="13">
    <location>
        <begin position="430"/>
        <end position="447"/>
    </location>
</feature>
<evidence type="ECO:0000256" key="12">
    <source>
        <dbReference type="ARBA" id="ARBA00023136"/>
    </source>
</evidence>
<dbReference type="InterPro" id="IPR003855">
    <property type="entry name" value="K+_transporter"/>
</dbReference>
<feature type="transmembrane region" description="Helical" evidence="13">
    <location>
        <begin position="349"/>
        <end position="366"/>
    </location>
</feature>
<comment type="subcellular location">
    <subcellularLocation>
        <location evidence="13">Cell membrane</location>
        <topology evidence="13">Multi-pass membrane protein</topology>
    </subcellularLocation>
    <subcellularLocation>
        <location evidence="1">Membrane</location>
        <topology evidence="1">Multi-pass membrane protein</topology>
    </subcellularLocation>
</comment>
<feature type="transmembrane region" description="Helical" evidence="13">
    <location>
        <begin position="292"/>
        <end position="312"/>
    </location>
</feature>
<feature type="transmembrane region" description="Helical" evidence="13">
    <location>
        <begin position="146"/>
        <end position="164"/>
    </location>
</feature>
<feature type="transmembrane region" description="Helical" evidence="13">
    <location>
        <begin position="107"/>
        <end position="126"/>
    </location>
</feature>
<keyword evidence="4 13" id="KW-1003">Cell membrane</keyword>
<evidence type="ECO:0000259" key="15">
    <source>
        <dbReference type="Pfam" id="PF22776"/>
    </source>
</evidence>
<keyword evidence="9 13" id="KW-0630">Potassium</keyword>
<evidence type="ECO:0000313" key="16">
    <source>
        <dbReference type="EMBL" id="QEX19691.1"/>
    </source>
</evidence>
<dbReference type="HAMAP" id="MF_01522">
    <property type="entry name" value="Kup"/>
    <property type="match status" value="1"/>
</dbReference>
<proteinExistence type="inferred from homology"/>
<reference evidence="16 17" key="1">
    <citation type="submission" date="2019-08" db="EMBL/GenBank/DDBJ databases">
        <title>Hyperibacter terrae gen. nov., sp. nov. and Hyperibacter viscosus sp. nov., two new members in the family Rhodospirillaceae isolated from the rhizosphere of Hypericum perforatum.</title>
        <authorList>
            <person name="Noviana Z."/>
        </authorList>
    </citation>
    <scope>NUCLEOTIDE SEQUENCE [LARGE SCALE GENOMIC DNA]</scope>
    <source>
        <strain evidence="16 17">R5913</strain>
    </source>
</reference>
<evidence type="ECO:0000256" key="5">
    <source>
        <dbReference type="ARBA" id="ARBA00022519"/>
    </source>
</evidence>
<feature type="transmembrane region" description="Helical" evidence="13">
    <location>
        <begin position="253"/>
        <end position="272"/>
    </location>
</feature>
<dbReference type="Pfam" id="PF02705">
    <property type="entry name" value="K_trans"/>
    <property type="match status" value="1"/>
</dbReference>
<organism evidence="16 17">
    <name type="scientific">Hypericibacter terrae</name>
    <dbReference type="NCBI Taxonomy" id="2602015"/>
    <lineage>
        <taxon>Bacteria</taxon>
        <taxon>Pseudomonadati</taxon>
        <taxon>Pseudomonadota</taxon>
        <taxon>Alphaproteobacteria</taxon>
        <taxon>Rhodospirillales</taxon>
        <taxon>Dongiaceae</taxon>
        <taxon>Hypericibacter</taxon>
    </lineage>
</organism>
<evidence type="ECO:0000256" key="1">
    <source>
        <dbReference type="ARBA" id="ARBA00004141"/>
    </source>
</evidence>
<dbReference type="GO" id="GO:0015293">
    <property type="term" value="F:symporter activity"/>
    <property type="evidence" value="ECO:0007669"/>
    <property type="project" value="UniProtKB-UniRule"/>
</dbReference>
<dbReference type="RefSeq" id="WP_151179735.1">
    <property type="nucleotide sequence ID" value="NZ_CP042906.1"/>
</dbReference>